<gene>
    <name evidence="1" type="ORF">S03H2_49740</name>
</gene>
<protein>
    <submittedName>
        <fullName evidence="1">Uncharacterized protein</fullName>
    </submittedName>
</protein>
<evidence type="ECO:0000313" key="1">
    <source>
        <dbReference type="EMBL" id="GAH74613.1"/>
    </source>
</evidence>
<accession>X1JXS7</accession>
<sequence length="97" mass="11458">MPTDLGRPYALDWRGDPPHMLKRDVPVWYRFLEKWGTPFLNLYYDCLLGGPFLSPEEKKDPLKWMWRVNLAKRADAIAELENEVWIIEVTTDPGLRV</sequence>
<feature type="non-terminal residue" evidence="1">
    <location>
        <position position="97"/>
    </location>
</feature>
<proteinExistence type="predicted"/>
<organism evidence="1">
    <name type="scientific">marine sediment metagenome</name>
    <dbReference type="NCBI Taxonomy" id="412755"/>
    <lineage>
        <taxon>unclassified sequences</taxon>
        <taxon>metagenomes</taxon>
        <taxon>ecological metagenomes</taxon>
    </lineage>
</organism>
<reference evidence="1" key="1">
    <citation type="journal article" date="2014" name="Front. Microbiol.">
        <title>High frequency of phylogenetically diverse reductive dehalogenase-homologous genes in deep subseafloor sedimentary metagenomes.</title>
        <authorList>
            <person name="Kawai M."/>
            <person name="Futagami T."/>
            <person name="Toyoda A."/>
            <person name="Takaki Y."/>
            <person name="Nishi S."/>
            <person name="Hori S."/>
            <person name="Arai W."/>
            <person name="Tsubouchi T."/>
            <person name="Morono Y."/>
            <person name="Uchiyama I."/>
            <person name="Ito T."/>
            <person name="Fujiyama A."/>
            <person name="Inagaki F."/>
            <person name="Takami H."/>
        </authorList>
    </citation>
    <scope>NUCLEOTIDE SEQUENCE</scope>
    <source>
        <strain evidence="1">Expedition CK06-06</strain>
    </source>
</reference>
<dbReference type="AlphaFoldDB" id="X1JXS7"/>
<comment type="caution">
    <text evidence="1">The sequence shown here is derived from an EMBL/GenBank/DDBJ whole genome shotgun (WGS) entry which is preliminary data.</text>
</comment>
<dbReference type="EMBL" id="BARU01031450">
    <property type="protein sequence ID" value="GAH74613.1"/>
    <property type="molecule type" value="Genomic_DNA"/>
</dbReference>
<name>X1JXS7_9ZZZZ</name>